<gene>
    <name evidence="1" type="ORF">EV677_1670</name>
</gene>
<evidence type="ECO:0008006" key="3">
    <source>
        <dbReference type="Google" id="ProtNLM"/>
    </source>
</evidence>
<dbReference type="InterPro" id="IPR029058">
    <property type="entry name" value="AB_hydrolase_fold"/>
</dbReference>
<dbReference type="SUPFAM" id="SSF53474">
    <property type="entry name" value="alpha/beta-Hydrolases"/>
    <property type="match status" value="1"/>
</dbReference>
<accession>A0A4R6G517</accession>
<dbReference type="Proteomes" id="UP000294737">
    <property type="component" value="Unassembled WGS sequence"/>
</dbReference>
<reference evidence="1 2" key="1">
    <citation type="submission" date="2019-03" db="EMBL/GenBank/DDBJ databases">
        <title>Genomic Encyclopedia of Type Strains, Phase IV (KMG-IV): sequencing the most valuable type-strain genomes for metagenomic binning, comparative biology and taxonomic classification.</title>
        <authorList>
            <person name="Goeker M."/>
        </authorList>
    </citation>
    <scope>NUCLEOTIDE SEQUENCE [LARGE SCALE GENOMIC DNA]</scope>
    <source>
        <strain evidence="1 2">DSM 18555</strain>
    </source>
</reference>
<dbReference type="Gene3D" id="3.40.50.1820">
    <property type="entry name" value="alpha/beta hydrolase"/>
    <property type="match status" value="1"/>
</dbReference>
<name>A0A4R6G517_9BURK</name>
<sequence length="283" mass="30728">MANHWTLIPSAKISISTERNRKKIVHSWLALFFIMQFALANAQTPEKVVDIPTRASTTQRMLVLTPAAPKATVILLAGGHGGLQISSDGAIHWGRDNFLVRARQLFADQGLRVVLVDAPSDRLSPPFLRGFRQTPEHLADIKAVIAWVRGQSKTPVWLVGTSRGTQSAAFVATQLQAPEGPDGLALSSSILVDSEGPSLLSMPMDTLRIPVLVVHHEQDGCRLCAFSLTSNLMDKLRDAPKKQLISFTGGEDVGDACNARAHHGFNGLDKDVVGKMSDWMLAN</sequence>
<organism evidence="1 2">
    <name type="scientific">Herminiimonas fonticola</name>
    <dbReference type="NCBI Taxonomy" id="303380"/>
    <lineage>
        <taxon>Bacteria</taxon>
        <taxon>Pseudomonadati</taxon>
        <taxon>Pseudomonadota</taxon>
        <taxon>Betaproteobacteria</taxon>
        <taxon>Burkholderiales</taxon>
        <taxon>Oxalobacteraceae</taxon>
        <taxon>Herminiimonas</taxon>
    </lineage>
</organism>
<comment type="caution">
    <text evidence="1">The sequence shown here is derived from an EMBL/GenBank/DDBJ whole genome shotgun (WGS) entry which is preliminary data.</text>
</comment>
<protein>
    <recommendedName>
        <fullName evidence="3">Alpha/beta hydrolase</fullName>
    </recommendedName>
</protein>
<proteinExistence type="predicted"/>
<keyword evidence="2" id="KW-1185">Reference proteome</keyword>
<evidence type="ECO:0000313" key="1">
    <source>
        <dbReference type="EMBL" id="TDN89611.1"/>
    </source>
</evidence>
<evidence type="ECO:0000313" key="2">
    <source>
        <dbReference type="Proteomes" id="UP000294737"/>
    </source>
</evidence>
<dbReference type="EMBL" id="SNWF01000005">
    <property type="protein sequence ID" value="TDN89611.1"/>
    <property type="molecule type" value="Genomic_DNA"/>
</dbReference>
<dbReference type="AlphaFoldDB" id="A0A4R6G517"/>